<reference evidence="2 3" key="1">
    <citation type="journal article" date="2015" name="Genome Announc.">
        <title>Complete Genome Sequence of Pseudoxanthomonas suwonensis Strain J1, a Cellulose-Degrading Bacterium Isolated from Leaf- and Wood-Enriched Soil.</title>
        <authorList>
            <person name="Hou L."/>
            <person name="Jiang J."/>
            <person name="Xu Z."/>
            <person name="Zhou Y."/>
            <person name="Leung F.C."/>
        </authorList>
    </citation>
    <scope>NUCLEOTIDE SEQUENCE [LARGE SCALE GENOMIC DNA]</scope>
    <source>
        <strain evidence="2 3">J1</strain>
    </source>
</reference>
<dbReference type="GO" id="GO:0008757">
    <property type="term" value="F:S-adenosylmethionine-dependent methyltransferase activity"/>
    <property type="evidence" value="ECO:0007669"/>
    <property type="project" value="InterPro"/>
</dbReference>
<organism evidence="2 3">
    <name type="scientific">Pseudoxanthomonas suwonensis</name>
    <dbReference type="NCBI Taxonomy" id="314722"/>
    <lineage>
        <taxon>Bacteria</taxon>
        <taxon>Pseudomonadati</taxon>
        <taxon>Pseudomonadota</taxon>
        <taxon>Gammaproteobacteria</taxon>
        <taxon>Lysobacterales</taxon>
        <taxon>Lysobacteraceae</taxon>
        <taxon>Pseudoxanthomonas</taxon>
    </lineage>
</organism>
<accession>A0A0E3Z494</accession>
<sequence length="249" mass="27498">MADIIQHDKEITENLASWNSKPLLRLVYRAMHVEIASELSGVPGDIIEVGSGIGNIKEVIPQCVRTDLFPNPWLDRTENVYALTCEDASVANLILFDVFHHLRYPGTALREIHRVLRPGGRAILYEPAMGLLGRIVFGAFHHEPIALSAPITWTAPEGWTADDADYYAAQGNASRIFPPSSLGTCIEGLRLDVVRRSAQLSYVASGGYSGRQLYPDSAYPAMRKLDGILDLLPSIFATRMLVALRKPED</sequence>
<protein>
    <recommendedName>
        <fullName evidence="1">Methyltransferase type 11 domain-containing protein</fullName>
    </recommendedName>
</protein>
<dbReference type="EMBL" id="CP011144">
    <property type="protein sequence ID" value="AKC87224.1"/>
    <property type="molecule type" value="Genomic_DNA"/>
</dbReference>
<dbReference type="Pfam" id="PF08241">
    <property type="entry name" value="Methyltransf_11"/>
    <property type="match status" value="1"/>
</dbReference>
<evidence type="ECO:0000259" key="1">
    <source>
        <dbReference type="Pfam" id="PF08241"/>
    </source>
</evidence>
<evidence type="ECO:0000313" key="2">
    <source>
        <dbReference type="EMBL" id="AKC87224.1"/>
    </source>
</evidence>
<dbReference type="PATRIC" id="fig|314722.6.peg.2420"/>
<dbReference type="Proteomes" id="UP000033067">
    <property type="component" value="Chromosome"/>
</dbReference>
<proteinExistence type="predicted"/>
<dbReference type="AlphaFoldDB" id="A0A0E3Z494"/>
<evidence type="ECO:0000313" key="3">
    <source>
        <dbReference type="Proteomes" id="UP000033067"/>
    </source>
</evidence>
<dbReference type="InterPro" id="IPR029063">
    <property type="entry name" value="SAM-dependent_MTases_sf"/>
</dbReference>
<dbReference type="InterPro" id="IPR013216">
    <property type="entry name" value="Methyltransf_11"/>
</dbReference>
<dbReference type="RefSeq" id="WP_052632387.1">
    <property type="nucleotide sequence ID" value="NZ_CP011144.1"/>
</dbReference>
<keyword evidence="3" id="KW-1185">Reference proteome</keyword>
<gene>
    <name evidence="2" type="ORF">WQ53_11190</name>
</gene>
<name>A0A0E3Z494_9GAMM</name>
<dbReference type="Gene3D" id="3.40.50.150">
    <property type="entry name" value="Vaccinia Virus protein VP39"/>
    <property type="match status" value="1"/>
</dbReference>
<feature type="domain" description="Methyltransferase type 11" evidence="1">
    <location>
        <begin position="76"/>
        <end position="123"/>
    </location>
</feature>
<dbReference type="SUPFAM" id="SSF53335">
    <property type="entry name" value="S-adenosyl-L-methionine-dependent methyltransferases"/>
    <property type="match status" value="1"/>
</dbReference>
<dbReference type="KEGG" id="psuw:WQ53_11190"/>